<dbReference type="SUPFAM" id="SSF49464">
    <property type="entry name" value="Carboxypeptidase regulatory domain-like"/>
    <property type="match status" value="1"/>
</dbReference>
<feature type="chain" id="PRO_5022894996" description="Carboxypeptidase regulatory-like domain-containing protein" evidence="2">
    <location>
        <begin position="22"/>
        <end position="154"/>
    </location>
</feature>
<dbReference type="RefSeq" id="WP_146597284.1">
    <property type="nucleotide sequence ID" value="NZ_SJPT01000014.1"/>
</dbReference>
<evidence type="ECO:0008006" key="5">
    <source>
        <dbReference type="Google" id="ProtNLM"/>
    </source>
</evidence>
<feature type="compositionally biased region" description="Basic and acidic residues" evidence="1">
    <location>
        <begin position="103"/>
        <end position="132"/>
    </location>
</feature>
<dbReference type="OrthoDB" id="285633at2"/>
<evidence type="ECO:0000256" key="2">
    <source>
        <dbReference type="SAM" id="SignalP"/>
    </source>
</evidence>
<organism evidence="3 4">
    <name type="scientific">Novipirellula galeiformis</name>
    <dbReference type="NCBI Taxonomy" id="2528004"/>
    <lineage>
        <taxon>Bacteria</taxon>
        <taxon>Pseudomonadati</taxon>
        <taxon>Planctomycetota</taxon>
        <taxon>Planctomycetia</taxon>
        <taxon>Pirellulales</taxon>
        <taxon>Pirellulaceae</taxon>
        <taxon>Novipirellula</taxon>
    </lineage>
</organism>
<evidence type="ECO:0000313" key="4">
    <source>
        <dbReference type="Proteomes" id="UP000316304"/>
    </source>
</evidence>
<proteinExistence type="predicted"/>
<accession>A0A5C6C0M8</accession>
<dbReference type="AlphaFoldDB" id="A0A5C6C0M8"/>
<dbReference type="Gene3D" id="2.60.40.1120">
    <property type="entry name" value="Carboxypeptidase-like, regulatory domain"/>
    <property type="match status" value="1"/>
</dbReference>
<feature type="region of interest" description="Disordered" evidence="1">
    <location>
        <begin position="94"/>
        <end position="154"/>
    </location>
</feature>
<feature type="signal peptide" evidence="2">
    <location>
        <begin position="1"/>
        <end position="21"/>
    </location>
</feature>
<name>A0A5C6C0M8_9BACT</name>
<gene>
    <name evidence="3" type="ORF">Pla52o_53660</name>
</gene>
<comment type="caution">
    <text evidence="3">The sequence shown here is derived from an EMBL/GenBank/DDBJ whole genome shotgun (WGS) entry which is preliminary data.</text>
</comment>
<protein>
    <recommendedName>
        <fullName evidence="5">Carboxypeptidase regulatory-like domain-containing protein</fullName>
    </recommendedName>
</protein>
<keyword evidence="2" id="KW-0732">Signal</keyword>
<dbReference type="InterPro" id="IPR008969">
    <property type="entry name" value="CarboxyPept-like_regulatory"/>
</dbReference>
<dbReference type="PROSITE" id="PS51257">
    <property type="entry name" value="PROKAR_LIPOPROTEIN"/>
    <property type="match status" value="1"/>
</dbReference>
<dbReference type="Proteomes" id="UP000316304">
    <property type="component" value="Unassembled WGS sequence"/>
</dbReference>
<dbReference type="EMBL" id="SJPT01000014">
    <property type="protein sequence ID" value="TWU17191.1"/>
    <property type="molecule type" value="Genomic_DNA"/>
</dbReference>
<reference evidence="3 4" key="1">
    <citation type="submission" date="2019-02" db="EMBL/GenBank/DDBJ databases">
        <title>Deep-cultivation of Planctomycetes and their phenomic and genomic characterization uncovers novel biology.</title>
        <authorList>
            <person name="Wiegand S."/>
            <person name="Jogler M."/>
            <person name="Boedeker C."/>
            <person name="Pinto D."/>
            <person name="Vollmers J."/>
            <person name="Rivas-Marin E."/>
            <person name="Kohn T."/>
            <person name="Peeters S.H."/>
            <person name="Heuer A."/>
            <person name="Rast P."/>
            <person name="Oberbeckmann S."/>
            <person name="Bunk B."/>
            <person name="Jeske O."/>
            <person name="Meyerdierks A."/>
            <person name="Storesund J.E."/>
            <person name="Kallscheuer N."/>
            <person name="Luecker S."/>
            <person name="Lage O.M."/>
            <person name="Pohl T."/>
            <person name="Merkel B.J."/>
            <person name="Hornburger P."/>
            <person name="Mueller R.-W."/>
            <person name="Bruemmer F."/>
            <person name="Labrenz M."/>
            <person name="Spormann A.M."/>
            <person name="Op Den Camp H."/>
            <person name="Overmann J."/>
            <person name="Amann R."/>
            <person name="Jetten M.S.M."/>
            <person name="Mascher T."/>
            <person name="Medema M.H."/>
            <person name="Devos D.P."/>
            <person name="Kaster A.-K."/>
            <person name="Ovreas L."/>
            <person name="Rohde M."/>
            <person name="Galperin M.Y."/>
            <person name="Jogler C."/>
        </authorList>
    </citation>
    <scope>NUCLEOTIDE SEQUENCE [LARGE SCALE GENOMIC DNA]</scope>
    <source>
        <strain evidence="3 4">Pla52o</strain>
    </source>
</reference>
<evidence type="ECO:0000256" key="1">
    <source>
        <dbReference type="SAM" id="MobiDB-lite"/>
    </source>
</evidence>
<sequence length="154" mass="16187" precursor="true">MQRLNLMHVLLLAGIASLVGCGTDAGLDGTIPAAGTVTWQGQPVEGAVVAFIPTDGSRPASGRTDASGQFELTTLKANDGAMPGSYTVTISKSEVDGTEMSSEEARAYFEKHGQPPTVSKKELLPVKYKRPDQSGLTAEVSVSGENQFPFDLTE</sequence>
<evidence type="ECO:0000313" key="3">
    <source>
        <dbReference type="EMBL" id="TWU17191.1"/>
    </source>
</evidence>
<keyword evidence="4" id="KW-1185">Reference proteome</keyword>